<feature type="signal peptide" evidence="2">
    <location>
        <begin position="1"/>
        <end position="26"/>
    </location>
</feature>
<organism evidence="4 5">
    <name type="scientific">Pseudofulvimonas gallinarii</name>
    <dbReference type="NCBI Taxonomy" id="634155"/>
    <lineage>
        <taxon>Bacteria</taxon>
        <taxon>Pseudomonadati</taxon>
        <taxon>Pseudomonadota</taxon>
        <taxon>Gammaproteobacteria</taxon>
        <taxon>Lysobacterales</taxon>
        <taxon>Rhodanobacteraceae</taxon>
        <taxon>Pseudofulvimonas</taxon>
    </lineage>
</organism>
<dbReference type="SUPFAM" id="SSF56219">
    <property type="entry name" value="DNase I-like"/>
    <property type="match status" value="1"/>
</dbReference>
<keyword evidence="4" id="KW-0378">Hydrolase</keyword>
<name>A0A4R3L6V6_9GAMM</name>
<comment type="caution">
    <text evidence="4">The sequence shown here is derived from an EMBL/GenBank/DDBJ whole genome shotgun (WGS) entry which is preliminary data.</text>
</comment>
<evidence type="ECO:0000256" key="2">
    <source>
        <dbReference type="SAM" id="SignalP"/>
    </source>
</evidence>
<dbReference type="Gene3D" id="3.60.10.10">
    <property type="entry name" value="Endonuclease/exonuclease/phosphatase"/>
    <property type="match status" value="1"/>
</dbReference>
<keyword evidence="2" id="KW-0732">Signal</keyword>
<dbReference type="RefSeq" id="WP_123522802.1">
    <property type="nucleotide sequence ID" value="NZ_JBHLWF010000011.1"/>
</dbReference>
<evidence type="ECO:0000256" key="1">
    <source>
        <dbReference type="SAM" id="MobiDB-lite"/>
    </source>
</evidence>
<dbReference type="GO" id="GO:0004519">
    <property type="term" value="F:endonuclease activity"/>
    <property type="evidence" value="ECO:0007669"/>
    <property type="project" value="UniProtKB-KW"/>
</dbReference>
<dbReference type="GO" id="GO:0004527">
    <property type="term" value="F:exonuclease activity"/>
    <property type="evidence" value="ECO:0007669"/>
    <property type="project" value="UniProtKB-KW"/>
</dbReference>
<protein>
    <submittedName>
        <fullName evidence="4">Endonuclease/exonuclease/phosphatase family protein</fullName>
    </submittedName>
</protein>
<dbReference type="InterPro" id="IPR005135">
    <property type="entry name" value="Endo/exonuclease/phosphatase"/>
</dbReference>
<accession>A0A4R3L6V6</accession>
<keyword evidence="4" id="KW-0269">Exonuclease</keyword>
<proteinExistence type="predicted"/>
<dbReference type="Pfam" id="PF03372">
    <property type="entry name" value="Exo_endo_phos"/>
    <property type="match status" value="1"/>
</dbReference>
<dbReference type="AlphaFoldDB" id="A0A4R3L6V6"/>
<dbReference type="InterPro" id="IPR036691">
    <property type="entry name" value="Endo/exonu/phosph_ase_sf"/>
</dbReference>
<gene>
    <name evidence="4" type="ORF">EDC25_11848</name>
</gene>
<evidence type="ECO:0000259" key="3">
    <source>
        <dbReference type="Pfam" id="PF03372"/>
    </source>
</evidence>
<keyword evidence="4" id="KW-0540">Nuclease</keyword>
<sequence>MNRTTRFALAAAMALAAAGSPAPADAVETVELRFATFNASLFGDRPQALAERLKTRTDEQLKLVAATIQAVRPDVLLINEFDYDPSGKAVEDFLFNYLMRSQHGHNAIRYRYQYTGPVNTGLDSGRDLDRDGQTGGPGDAWGFGRFPGQYGMVVLSRYPIDPARVRSFRKFRWADMPGALLPTLADGESWYDERTLRTFPLSSKAHWDIRIWTRAGNIHFLVSHPTPPVFDGDEDRNGRRNHDEIRLWADYVSTDPGRNGYIYDDDGGTGGLGDGELFVIAGDLNADPNDGDSHPGAIQQLLSHPRIQATPTPASSGGEESAHRLGGANLVQNGDPAHDTAVFGGNSGNMRVDYVLPSQGLNVLRSGVFWPMSSEPDAALLDASDHRLVWVDVSAEVLPLRDPLPRRGLGR</sequence>
<evidence type="ECO:0000313" key="5">
    <source>
        <dbReference type="Proteomes" id="UP000294599"/>
    </source>
</evidence>
<feature type="chain" id="PRO_5020431117" evidence="2">
    <location>
        <begin position="27"/>
        <end position="411"/>
    </location>
</feature>
<keyword evidence="4" id="KW-0255">Endonuclease</keyword>
<dbReference type="Proteomes" id="UP000294599">
    <property type="component" value="Unassembled WGS sequence"/>
</dbReference>
<dbReference type="EMBL" id="SMAF01000018">
    <property type="protein sequence ID" value="TCS95359.1"/>
    <property type="molecule type" value="Genomic_DNA"/>
</dbReference>
<evidence type="ECO:0000313" key="4">
    <source>
        <dbReference type="EMBL" id="TCS95359.1"/>
    </source>
</evidence>
<feature type="region of interest" description="Disordered" evidence="1">
    <location>
        <begin position="308"/>
        <end position="344"/>
    </location>
</feature>
<keyword evidence="5" id="KW-1185">Reference proteome</keyword>
<feature type="domain" description="Endonuclease/exonuclease/phosphatase" evidence="3">
    <location>
        <begin position="35"/>
        <end position="386"/>
    </location>
</feature>
<reference evidence="4 5" key="1">
    <citation type="submission" date="2019-03" db="EMBL/GenBank/DDBJ databases">
        <title>Genomic Encyclopedia of Type Strains, Phase IV (KMG-IV): sequencing the most valuable type-strain genomes for metagenomic binning, comparative biology and taxonomic classification.</title>
        <authorList>
            <person name="Goeker M."/>
        </authorList>
    </citation>
    <scope>NUCLEOTIDE SEQUENCE [LARGE SCALE GENOMIC DNA]</scope>
    <source>
        <strain evidence="4 5">DSM 21944</strain>
    </source>
</reference>